<proteinExistence type="predicted"/>
<dbReference type="AlphaFoldDB" id="A0AAE8G7G6"/>
<dbReference type="EMBL" id="SGTH01000007">
    <property type="protein sequence ID" value="RZH26523.1"/>
    <property type="molecule type" value="Genomic_DNA"/>
</dbReference>
<evidence type="ECO:0000256" key="1">
    <source>
        <dbReference type="SAM" id="MobiDB-lite"/>
    </source>
</evidence>
<dbReference type="Proteomes" id="UP000294065">
    <property type="component" value="Unassembled WGS sequence"/>
</dbReference>
<dbReference type="Gene3D" id="3.40.50.300">
    <property type="entry name" value="P-loop containing nucleotide triphosphate hydrolases"/>
    <property type="match status" value="1"/>
</dbReference>
<dbReference type="InterPro" id="IPR027417">
    <property type="entry name" value="P-loop_NTPase"/>
</dbReference>
<dbReference type="GO" id="GO:0005524">
    <property type="term" value="F:ATP binding"/>
    <property type="evidence" value="ECO:0007669"/>
    <property type="project" value="UniProtKB-KW"/>
</dbReference>
<dbReference type="PANTHER" id="PTHR34301">
    <property type="entry name" value="DNA-BINDING PROTEIN-RELATED"/>
    <property type="match status" value="1"/>
</dbReference>
<reference evidence="3 4" key="1">
    <citation type="submission" date="2019-02" db="EMBL/GenBank/DDBJ databases">
        <title>The Batch Genome Submission of Acinetobacter spp. strains.</title>
        <authorList>
            <person name="Qin J."/>
            <person name="Hu Y."/>
            <person name="Ye H."/>
            <person name="Wei L."/>
            <person name="Feng Y."/>
            <person name="Zong Z."/>
        </authorList>
    </citation>
    <scope>NUCLEOTIDE SEQUENCE [LARGE SCALE GENOMIC DNA]</scope>
    <source>
        <strain evidence="3 4">WCHAP100012</strain>
    </source>
</reference>
<accession>A0AAE8G7G6</accession>
<evidence type="ECO:0000313" key="4">
    <source>
        <dbReference type="Proteomes" id="UP000294065"/>
    </source>
</evidence>
<dbReference type="SMART" id="SM00382">
    <property type="entry name" value="AAA"/>
    <property type="match status" value="1"/>
</dbReference>
<keyword evidence="3" id="KW-0547">Nucleotide-binding</keyword>
<gene>
    <name evidence="3" type="ORF">EXD98_15165</name>
</gene>
<dbReference type="Pfam" id="PF13191">
    <property type="entry name" value="AAA_16"/>
    <property type="match status" value="1"/>
</dbReference>
<sequence>MKLLGASLAFSNITPQNDYEFSKFLNKFVTPSEPITTPDRLFGREDELKRASRALLDPGKQVFIIGERGVGKTSLANIVASFYQSSDSEPIKTSCAEDTNYKTLISDVVIKALNRSKLNEISIKQNKGLSLPILSKLTANFSKEVSTKEKDVYHQINTVADALTLLQELSQIHSDSPIIIVDELDRIDKNNIRPLSDIIKGISDQKINIKFIFTAVSKTYEQIFSEHESTRRQLEIIELPVLSWDSRIELIEKTLNNFEISIDRTTAIRISAISDGYPHYIHFVLKQLLWNIFENEEIITAIDMTDYNIALNHVVKQLSPEYSLKYNRSINTKKIDCELVLWSTSIGEWIINSLDEMYEAYLEIVYLLRDDQHIPLERAKFNSIVREFTKPNKGMILVPSHSGRRGEYEFSEKIFKGYIRIQAELHSISIKGIDEKGLIKPVLTQWSSIPLARTGYYQSKQPQGYPRRSSVFGTYENID</sequence>
<protein>
    <submittedName>
        <fullName evidence="3">ATP-binding protein</fullName>
    </submittedName>
</protein>
<evidence type="ECO:0000259" key="2">
    <source>
        <dbReference type="SMART" id="SM00382"/>
    </source>
</evidence>
<name>A0AAE8G7G6_ACIPI</name>
<organism evidence="3 4">
    <name type="scientific">Acinetobacter pittii</name>
    <name type="common">Acinetobacter genomosp. 3</name>
    <dbReference type="NCBI Taxonomy" id="48296"/>
    <lineage>
        <taxon>Bacteria</taxon>
        <taxon>Pseudomonadati</taxon>
        <taxon>Pseudomonadota</taxon>
        <taxon>Gammaproteobacteria</taxon>
        <taxon>Moraxellales</taxon>
        <taxon>Moraxellaceae</taxon>
        <taxon>Acinetobacter</taxon>
        <taxon>Acinetobacter calcoaceticus/baumannii complex</taxon>
    </lineage>
</organism>
<comment type="caution">
    <text evidence="3">The sequence shown here is derived from an EMBL/GenBank/DDBJ whole genome shotgun (WGS) entry which is preliminary data.</text>
</comment>
<keyword evidence="3" id="KW-0067">ATP-binding</keyword>
<dbReference type="PANTHER" id="PTHR34301:SF8">
    <property type="entry name" value="ATPASE DOMAIN-CONTAINING PROTEIN"/>
    <property type="match status" value="1"/>
</dbReference>
<dbReference type="InterPro" id="IPR041664">
    <property type="entry name" value="AAA_16"/>
</dbReference>
<evidence type="ECO:0000313" key="3">
    <source>
        <dbReference type="EMBL" id="RZH26523.1"/>
    </source>
</evidence>
<dbReference type="InterPro" id="IPR003593">
    <property type="entry name" value="AAA+_ATPase"/>
</dbReference>
<dbReference type="SUPFAM" id="SSF52540">
    <property type="entry name" value="P-loop containing nucleoside triphosphate hydrolases"/>
    <property type="match status" value="1"/>
</dbReference>
<feature type="region of interest" description="Disordered" evidence="1">
    <location>
        <begin position="458"/>
        <end position="479"/>
    </location>
</feature>
<feature type="domain" description="AAA+ ATPase" evidence="2">
    <location>
        <begin position="58"/>
        <end position="241"/>
    </location>
</feature>